<name>M2XV39_GALSU</name>
<evidence type="ECO:0000256" key="1">
    <source>
        <dbReference type="SAM" id="Phobius"/>
    </source>
</evidence>
<reference evidence="4" key="1">
    <citation type="journal article" date="2013" name="Science">
        <title>Gene transfer from bacteria and archaea facilitated evolution of an extremophilic eukaryote.</title>
        <authorList>
            <person name="Schonknecht G."/>
            <person name="Chen W.H."/>
            <person name="Ternes C.M."/>
            <person name="Barbier G.G."/>
            <person name="Shrestha R.P."/>
            <person name="Stanke M."/>
            <person name="Brautigam A."/>
            <person name="Baker B.J."/>
            <person name="Banfield J.F."/>
            <person name="Garavito R.M."/>
            <person name="Carr K."/>
            <person name="Wilkerson C."/>
            <person name="Rensing S.A."/>
            <person name="Gagneul D."/>
            <person name="Dickenson N.E."/>
            <person name="Oesterhelt C."/>
            <person name="Lercher M.J."/>
            <person name="Weber A.P."/>
        </authorList>
    </citation>
    <scope>NUCLEOTIDE SEQUENCE [LARGE SCALE GENOMIC DNA]</scope>
    <source>
        <strain evidence="4">074W</strain>
    </source>
</reference>
<feature type="transmembrane region" description="Helical" evidence="1">
    <location>
        <begin position="149"/>
        <end position="166"/>
    </location>
</feature>
<dbReference type="Gramene" id="EME27513">
    <property type="protein sequence ID" value="EME27513"/>
    <property type="gene ID" value="Gasu_49620"/>
</dbReference>
<dbReference type="GO" id="GO:0004175">
    <property type="term" value="F:endopeptidase activity"/>
    <property type="evidence" value="ECO:0007669"/>
    <property type="project" value="UniProtKB-ARBA"/>
</dbReference>
<keyword evidence="4" id="KW-1185">Reference proteome</keyword>
<dbReference type="Proteomes" id="UP000030680">
    <property type="component" value="Unassembled WGS sequence"/>
</dbReference>
<feature type="domain" description="CAAX prenyl protease 2/Lysostaphin resistance protein A-like" evidence="2">
    <location>
        <begin position="156"/>
        <end position="259"/>
    </location>
</feature>
<feature type="transmembrane region" description="Helical" evidence="1">
    <location>
        <begin position="31"/>
        <end position="52"/>
    </location>
</feature>
<keyword evidence="1" id="KW-0812">Transmembrane</keyword>
<feature type="transmembrane region" description="Helical" evidence="1">
    <location>
        <begin position="5"/>
        <end position="25"/>
    </location>
</feature>
<evidence type="ECO:0000313" key="4">
    <source>
        <dbReference type="Proteomes" id="UP000030680"/>
    </source>
</evidence>
<dbReference type="RefSeq" id="XP_005704033.1">
    <property type="nucleotide sequence ID" value="XM_005703976.1"/>
</dbReference>
<keyword evidence="1" id="KW-0472">Membrane</keyword>
<keyword evidence="3" id="KW-0645">Protease</keyword>
<dbReference type="AlphaFoldDB" id="M2XV39"/>
<dbReference type="Pfam" id="PF02517">
    <property type="entry name" value="Rce1-like"/>
    <property type="match status" value="1"/>
</dbReference>
<dbReference type="GO" id="GO:0080120">
    <property type="term" value="P:CAAX-box protein maturation"/>
    <property type="evidence" value="ECO:0007669"/>
    <property type="project" value="UniProtKB-ARBA"/>
</dbReference>
<dbReference type="GeneID" id="17086416"/>
<protein>
    <submittedName>
        <fullName evidence="3">CAAX prenyl protease-related protein isoform 2</fullName>
    </submittedName>
</protein>
<dbReference type="GO" id="GO:0006508">
    <property type="term" value="P:proteolysis"/>
    <property type="evidence" value="ECO:0007669"/>
    <property type="project" value="UniProtKB-KW"/>
</dbReference>
<dbReference type="EMBL" id="KB454531">
    <property type="protein sequence ID" value="EME27513.1"/>
    <property type="molecule type" value="Genomic_DNA"/>
</dbReference>
<feature type="transmembrane region" description="Helical" evidence="1">
    <location>
        <begin position="248"/>
        <end position="273"/>
    </location>
</feature>
<dbReference type="InterPro" id="IPR003675">
    <property type="entry name" value="Rce1/LyrA-like_dom"/>
</dbReference>
<sequence length="274" mass="31999">MFKVYVAWFMQLVYPAFICIISTGWNSVSCAIYLPSILATVAEFLCFLLFPISLTNGKHLCFIMRVLASTFMCVWWLQRRLFQTTNIFQYVHIWRSLTLGFFGFLLWVALPSLLYFIGLQRYQRPQPTNDRVPFNWNPSLMSYNLSVKMILLGMKIVHSVLLVPFIEEIQIRNLAFRFMTRWICGQSSSTGRSDWVLDVSLYRFCWPSIIIISLGFGCCHLRYEFEWLAGFLYGVMIQVVAVKDKSVVNAVLVHIVTNLCLNVYIFISGNFYLW</sequence>
<evidence type="ECO:0000259" key="2">
    <source>
        <dbReference type="Pfam" id="PF02517"/>
    </source>
</evidence>
<gene>
    <name evidence="3" type="ORF">Gasu_49620</name>
</gene>
<feature type="transmembrane region" description="Helical" evidence="1">
    <location>
        <begin position="97"/>
        <end position="117"/>
    </location>
</feature>
<proteinExistence type="predicted"/>
<dbReference type="TCDB" id="9.B.2.2.1">
    <property type="family name" value="the integral membrane caax protease-2 (caax protease2) family"/>
</dbReference>
<keyword evidence="1" id="KW-1133">Transmembrane helix</keyword>
<dbReference type="KEGG" id="gsl:Gasu_49620"/>
<organism evidence="3 4">
    <name type="scientific">Galdieria sulphuraria</name>
    <name type="common">Red alga</name>
    <dbReference type="NCBI Taxonomy" id="130081"/>
    <lineage>
        <taxon>Eukaryota</taxon>
        <taxon>Rhodophyta</taxon>
        <taxon>Bangiophyceae</taxon>
        <taxon>Galdieriales</taxon>
        <taxon>Galdieriaceae</taxon>
        <taxon>Galdieria</taxon>
    </lineage>
</organism>
<keyword evidence="3" id="KW-0378">Hydrolase</keyword>
<accession>M2XV39</accession>
<evidence type="ECO:0000313" key="3">
    <source>
        <dbReference type="EMBL" id="EME27513.1"/>
    </source>
</evidence>
<feature type="transmembrane region" description="Helical" evidence="1">
    <location>
        <begin position="59"/>
        <end position="77"/>
    </location>
</feature>
<dbReference type="OrthoDB" id="6568at2759"/>